<reference evidence="1 2" key="1">
    <citation type="journal article" date="2014" name="Genome Announc.">
        <title>Draft Genome Sequence of Magnetospirillum sp. Strain SO-1, a Freshwater Magnetotactic Bacterium Isolated from the Ol'khovka River, Russia.</title>
        <authorList>
            <person name="Grouzdev D.S."/>
            <person name="Dziuba M.V."/>
            <person name="Sukhacheva M.S."/>
            <person name="Mardanov A.V."/>
            <person name="Beletskiy A.V."/>
            <person name="Kuznetsov B.B."/>
            <person name="Skryabin K.G."/>
        </authorList>
    </citation>
    <scope>NUCLEOTIDE SEQUENCE [LARGE SCALE GENOMIC DNA]</scope>
    <source>
        <strain evidence="1 2">SO-1</strain>
    </source>
</reference>
<evidence type="ECO:0000313" key="2">
    <source>
        <dbReference type="Proteomes" id="UP000011744"/>
    </source>
</evidence>
<evidence type="ECO:0000313" key="1">
    <source>
        <dbReference type="EMBL" id="EME70978.1"/>
    </source>
</evidence>
<sequence>MNLFTDPWRLPSAAAFLDEAEAALDCGLAVLANDDSMPYGFDEGLRARLRARDWIVETVRPVHNAAPAKALGEAFGAAANLDGLLTSSLYEHVAVIDVSRLSSSDQDAWRVFLKRFIERRATLSGGLALIIMGIPKGWAVAPDLPLLVWGDRVRRLDVTIWADMHAPIDRPELLASLATALAVDLCAWRLDLAASIAQAGKQDLFDPIGWLERQDSPPIAGVRRFGSQTLGCPILLLKEGHCKELDRRIWRAHVAAIFPWLEERRQGLVDQYRKWLHVDNHLRMLGVDCVEEIELGALAWQLEGKVTQQAAAYLKCLARIRNNLAHRNPAFPGDIQTALRDCDLFE</sequence>
<gene>
    <name evidence="1" type="ORF">H261_05304</name>
</gene>
<dbReference type="Proteomes" id="UP000011744">
    <property type="component" value="Unassembled WGS sequence"/>
</dbReference>
<name>M3ADV6_9PROT</name>
<dbReference type="eggNOG" id="ENOG50338NX">
    <property type="taxonomic scope" value="Bacteria"/>
</dbReference>
<dbReference type="RefSeq" id="WP_008615144.1">
    <property type="nucleotide sequence ID" value="NZ_AONQ01000010.1"/>
</dbReference>
<comment type="caution">
    <text evidence="1">The sequence shown here is derived from an EMBL/GenBank/DDBJ whole genome shotgun (WGS) entry which is preliminary data.</text>
</comment>
<organism evidence="1 2">
    <name type="scientific">Paramagnetospirillum caucaseum</name>
    <dbReference type="NCBI Taxonomy" id="1244869"/>
    <lineage>
        <taxon>Bacteria</taxon>
        <taxon>Pseudomonadati</taxon>
        <taxon>Pseudomonadota</taxon>
        <taxon>Alphaproteobacteria</taxon>
        <taxon>Rhodospirillales</taxon>
        <taxon>Magnetospirillaceae</taxon>
        <taxon>Paramagnetospirillum</taxon>
    </lineage>
</organism>
<accession>M3ADV6</accession>
<proteinExistence type="predicted"/>
<dbReference type="EMBL" id="AONQ01000010">
    <property type="protein sequence ID" value="EME70978.1"/>
    <property type="molecule type" value="Genomic_DNA"/>
</dbReference>
<keyword evidence="2" id="KW-1185">Reference proteome</keyword>
<dbReference type="AlphaFoldDB" id="M3ADV6"/>
<protein>
    <submittedName>
        <fullName evidence="1">Uncharacterized protein</fullName>
    </submittedName>
</protein>